<dbReference type="RefSeq" id="WP_255889534.1">
    <property type="nucleotide sequence ID" value="NZ_JAFMZM010000002.1"/>
</dbReference>
<evidence type="ECO:0000313" key="4">
    <source>
        <dbReference type="Proteomes" id="UP001596524"/>
    </source>
</evidence>
<name>A0ABW2MYY5_9ACTN</name>
<dbReference type="PROSITE" id="PS51186">
    <property type="entry name" value="GNAT"/>
    <property type="match status" value="1"/>
</dbReference>
<organism evidence="3 4">
    <name type="scientific">Nocardioides astragali</name>
    <dbReference type="NCBI Taxonomy" id="1776736"/>
    <lineage>
        <taxon>Bacteria</taxon>
        <taxon>Bacillati</taxon>
        <taxon>Actinomycetota</taxon>
        <taxon>Actinomycetes</taxon>
        <taxon>Propionibacteriales</taxon>
        <taxon>Nocardioidaceae</taxon>
        <taxon>Nocardioides</taxon>
    </lineage>
</organism>
<sequence>MTMEAGAVHVAVTHGDRTLAGSVRRDESWAAAASRIAATIPGEPRAVDLSGETKHFEVNHDLRVALRAMTRGDLPDVARWRAEAHVLAWFAEDGPPDLRSVTEKYAARIDGRSPIRMWVAEVNGRSVGFLQDYRIRDVPGFPLLVPDPDTVGVDYAIGEPEWVGRGLGARVLWAWMARTRHRFPGSATYFAAPDHRNESSLRMLDKAGFQRGTWFDEPKSDGTTATVVGCTLDVRRVLG</sequence>
<dbReference type="InterPro" id="IPR000182">
    <property type="entry name" value="GNAT_dom"/>
</dbReference>
<keyword evidence="3" id="KW-0012">Acyltransferase</keyword>
<dbReference type="EC" id="2.3.1.-" evidence="3"/>
<gene>
    <name evidence="3" type="ORF">ACFQO6_04080</name>
</gene>
<evidence type="ECO:0000259" key="2">
    <source>
        <dbReference type="PROSITE" id="PS51186"/>
    </source>
</evidence>
<dbReference type="Gene3D" id="3.40.630.30">
    <property type="match status" value="1"/>
</dbReference>
<dbReference type="PANTHER" id="PTHR31438:SF1">
    <property type="entry name" value="LYSINE N-ACYLTRANSFERASE C17G9.06C-RELATED"/>
    <property type="match status" value="1"/>
</dbReference>
<evidence type="ECO:0000313" key="3">
    <source>
        <dbReference type="EMBL" id="MFC7359439.1"/>
    </source>
</evidence>
<dbReference type="GO" id="GO:0016746">
    <property type="term" value="F:acyltransferase activity"/>
    <property type="evidence" value="ECO:0007669"/>
    <property type="project" value="UniProtKB-KW"/>
</dbReference>
<keyword evidence="4" id="KW-1185">Reference proteome</keyword>
<dbReference type="Proteomes" id="UP001596524">
    <property type="component" value="Unassembled WGS sequence"/>
</dbReference>
<accession>A0ABW2MYY5</accession>
<protein>
    <submittedName>
        <fullName evidence="3">GNAT family N-acetyltransferase</fullName>
        <ecNumber evidence="3">2.3.1.-</ecNumber>
    </submittedName>
</protein>
<dbReference type="SUPFAM" id="SSF55729">
    <property type="entry name" value="Acyl-CoA N-acyltransferases (Nat)"/>
    <property type="match status" value="1"/>
</dbReference>
<evidence type="ECO:0000256" key="1">
    <source>
        <dbReference type="ARBA" id="ARBA00023251"/>
    </source>
</evidence>
<keyword evidence="1" id="KW-0046">Antibiotic resistance</keyword>
<dbReference type="InterPro" id="IPR016181">
    <property type="entry name" value="Acyl_CoA_acyltransferase"/>
</dbReference>
<reference evidence="4" key="1">
    <citation type="journal article" date="2019" name="Int. J. Syst. Evol. Microbiol.">
        <title>The Global Catalogue of Microorganisms (GCM) 10K type strain sequencing project: providing services to taxonomists for standard genome sequencing and annotation.</title>
        <authorList>
            <consortium name="The Broad Institute Genomics Platform"/>
            <consortium name="The Broad Institute Genome Sequencing Center for Infectious Disease"/>
            <person name="Wu L."/>
            <person name="Ma J."/>
        </authorList>
    </citation>
    <scope>NUCLEOTIDE SEQUENCE [LARGE SCALE GENOMIC DNA]</scope>
    <source>
        <strain evidence="4">FCH27</strain>
    </source>
</reference>
<feature type="domain" description="N-acetyltransferase" evidence="2">
    <location>
        <begin position="64"/>
        <end position="233"/>
    </location>
</feature>
<keyword evidence="3" id="KW-0808">Transferase</keyword>
<dbReference type="PANTHER" id="PTHR31438">
    <property type="entry name" value="LYSINE N-ACYLTRANSFERASE C17G9.06C-RELATED"/>
    <property type="match status" value="1"/>
</dbReference>
<dbReference type="EMBL" id="JBHTCH010000004">
    <property type="protein sequence ID" value="MFC7359439.1"/>
    <property type="molecule type" value="Genomic_DNA"/>
</dbReference>
<dbReference type="Pfam" id="PF13523">
    <property type="entry name" value="Acetyltransf_8"/>
    <property type="match status" value="1"/>
</dbReference>
<comment type="caution">
    <text evidence="3">The sequence shown here is derived from an EMBL/GenBank/DDBJ whole genome shotgun (WGS) entry which is preliminary data.</text>
</comment>
<proteinExistence type="predicted"/>